<dbReference type="InterPro" id="IPR052409">
    <property type="entry name" value="Myosin-III_kinase_activity"/>
</dbReference>
<evidence type="ECO:0000256" key="6">
    <source>
        <dbReference type="ARBA" id="ARBA00022840"/>
    </source>
</evidence>
<dbReference type="InterPro" id="IPR017441">
    <property type="entry name" value="Protein_kinase_ATP_BS"/>
</dbReference>
<evidence type="ECO:0000259" key="14">
    <source>
        <dbReference type="PROSITE" id="PS50011"/>
    </source>
</evidence>
<evidence type="ECO:0000256" key="9">
    <source>
        <dbReference type="ARBA" id="ARBA00023203"/>
    </source>
</evidence>
<dbReference type="Gene3D" id="1.10.10.820">
    <property type="match status" value="1"/>
</dbReference>
<dbReference type="PROSITE" id="PS50011">
    <property type="entry name" value="PROTEIN_KINASE_DOM"/>
    <property type="match status" value="1"/>
</dbReference>
<comment type="similarity">
    <text evidence="12">Belongs to the TRAFAC class myosin-kinesin ATPase superfamily. Myosin family.</text>
</comment>
<feature type="domain" description="Myosin motor" evidence="15">
    <location>
        <begin position="307"/>
        <end position="1028"/>
    </location>
</feature>
<keyword evidence="5 12" id="KW-0547">Nucleotide-binding</keyword>
<dbReference type="GO" id="GO:0016459">
    <property type="term" value="C:myosin complex"/>
    <property type="evidence" value="ECO:0007669"/>
    <property type="project" value="UniProtKB-KW"/>
</dbReference>
<comment type="caution">
    <text evidence="16">The sequence shown here is derived from an EMBL/GenBank/DDBJ whole genome shotgun (WGS) entry which is preliminary data.</text>
</comment>
<sequence length="1060" mass="121131">MVKGLTGVPADIRLESFPDPGNRFTLGDVIGTGVSGTVYEAIDTQAGNKKVAIKVQKIIPDYEDDIKEEYKILKYLPTHPNLPTFYGAYHTQNEIWFVLQHCEGGPIINLARALYAQNRHFSEDQIAFVLRETVQALCHLHENHIIHRDLKASNILLTENGEIKIVDFGLSRGLKNTLDKRNTCLGSPCWMAPELIFSGRNNADGSVAYDNRIDVWALGITALELAEGQAPYESMHPTRAIFQIVRNPPPNFRLPSKWSQNYADFVSECLIKVPEERPFIFEFLEHPFVKSIGEKKNKKISEVTESMIAEDLAAIDDINEEKIMNVLHERFKRGLYYTYIGDILIFLNPNAPIQIYGNKYHSKYQWKSRSDNSPHIYAVADGSYQDMIHHKESQNIVFSGESHSGKTTNYNHLLHHLLYLGKISNKISDKIEAASKVIEVLGNAATPLNNNSTRHVLNTQITYTATGKLSGAIFYIYQLEKWRVTGYKCRKEGNFHIFYYFYDAKKADGTLPKYSLKPAVEYKYLNRNPAAYQENCDGGAVNSPQQNAAKYKEILHLLEILEFEPEQIEIVQKILAAIILLGEINFVAEDENASKIENTEVATQVATLLGADEKKFLWALCNYCLIVKGSAVRNKLNVENAQEAQRVLATGLYSRLVDFIVNIINLRLSVTRVVLGDKNYINILDMPGFEAYEQNNLEQLFVNCFNEQLQNFYNQRVFAWELNELEDEGILLKPLQYYDNQPTVDELLSKPDGLLYVIDEASRTKSGHSFIIDTLANSARGTRIRKATSTKFTVAHYFKRVEYNAQDFPNKNHDFLSPEMIETLRQSSNFVIKQLFTNQFTKSGNLTISTEQNLAIFSGTRRKWGAALVSGDQKSRKFNTELQGEYSQTRRMRSCCSIFRASSAEILKNLVDSNENSNVCFVRCIRAGFTEVGGFEPDIVSSQLGSLSVLDTTKARQIGYSYRVSFKDFIDRYKFLAFDFNENVEVTRENCRLLLIRLKMEGWIIGKNKVFLRYYDKEYLSRLYETQVKKIVKIQAVMRKFITKKKVLPRIKSQQSIGKD</sequence>
<dbReference type="InterPro" id="IPR027417">
    <property type="entry name" value="P-loop_NTPase"/>
</dbReference>
<evidence type="ECO:0000256" key="4">
    <source>
        <dbReference type="ARBA" id="ARBA00022737"/>
    </source>
</evidence>
<keyword evidence="8 12" id="KW-0505">Motor protein</keyword>
<dbReference type="SUPFAM" id="SSF52540">
    <property type="entry name" value="P-loop containing nucleoside triphosphate hydrolases"/>
    <property type="match status" value="1"/>
</dbReference>
<dbReference type="SUPFAM" id="SSF56112">
    <property type="entry name" value="Protein kinase-like (PK-like)"/>
    <property type="match status" value="1"/>
</dbReference>
<dbReference type="SMART" id="SM00242">
    <property type="entry name" value="MYSc"/>
    <property type="match status" value="1"/>
</dbReference>
<dbReference type="InterPro" id="IPR001609">
    <property type="entry name" value="Myosin_head_motor_dom-like"/>
</dbReference>
<keyword evidence="10" id="KW-0206">Cytoskeleton</keyword>
<evidence type="ECO:0000256" key="1">
    <source>
        <dbReference type="ARBA" id="ARBA00004245"/>
    </source>
</evidence>
<keyword evidence="3" id="KW-0963">Cytoplasm</keyword>
<organism evidence="16 17">
    <name type="scientific">Parthenolecanium corni</name>
    <dbReference type="NCBI Taxonomy" id="536013"/>
    <lineage>
        <taxon>Eukaryota</taxon>
        <taxon>Metazoa</taxon>
        <taxon>Ecdysozoa</taxon>
        <taxon>Arthropoda</taxon>
        <taxon>Hexapoda</taxon>
        <taxon>Insecta</taxon>
        <taxon>Pterygota</taxon>
        <taxon>Neoptera</taxon>
        <taxon>Paraneoptera</taxon>
        <taxon>Hemiptera</taxon>
        <taxon>Sternorrhyncha</taxon>
        <taxon>Coccoidea</taxon>
        <taxon>Coccidae</taxon>
        <taxon>Parthenolecanium</taxon>
    </lineage>
</organism>
<dbReference type="Gene3D" id="1.20.5.4820">
    <property type="match status" value="1"/>
</dbReference>
<reference evidence="16 17" key="1">
    <citation type="submission" date="2024-03" db="EMBL/GenBank/DDBJ databases">
        <title>Adaptation during the transition from Ophiocordyceps entomopathogen to insect associate is accompanied by gene loss and intensified selection.</title>
        <authorList>
            <person name="Ward C.M."/>
            <person name="Onetto C.A."/>
            <person name="Borneman A.R."/>
        </authorList>
    </citation>
    <scope>NUCLEOTIDE SEQUENCE [LARGE SCALE GENOMIC DNA]</scope>
    <source>
        <strain evidence="16">AWRI1</strain>
        <tissue evidence="16">Single Adult Female</tissue>
    </source>
</reference>
<dbReference type="Proteomes" id="UP001367676">
    <property type="component" value="Unassembled WGS sequence"/>
</dbReference>
<evidence type="ECO:0000256" key="7">
    <source>
        <dbReference type="ARBA" id="ARBA00023123"/>
    </source>
</evidence>
<dbReference type="PANTHER" id="PTHR46256">
    <property type="entry name" value="AGAP011099-PA"/>
    <property type="match status" value="1"/>
</dbReference>
<evidence type="ECO:0000313" key="16">
    <source>
        <dbReference type="EMBL" id="KAK7575499.1"/>
    </source>
</evidence>
<dbReference type="Gene3D" id="3.40.850.10">
    <property type="entry name" value="Kinesin motor domain"/>
    <property type="match status" value="1"/>
</dbReference>
<dbReference type="Gene3D" id="1.20.120.720">
    <property type="entry name" value="Myosin VI head, motor domain, U50 subdomain"/>
    <property type="match status" value="1"/>
</dbReference>
<dbReference type="Pfam" id="PF00063">
    <property type="entry name" value="Myosin_head"/>
    <property type="match status" value="1"/>
</dbReference>
<dbReference type="GO" id="GO:0003779">
    <property type="term" value="F:actin binding"/>
    <property type="evidence" value="ECO:0007669"/>
    <property type="project" value="UniProtKB-KW"/>
</dbReference>
<dbReference type="EMBL" id="JBBCAQ010000036">
    <property type="protein sequence ID" value="KAK7575499.1"/>
    <property type="molecule type" value="Genomic_DNA"/>
</dbReference>
<feature type="binding site" evidence="13">
    <location>
        <position position="54"/>
    </location>
    <ligand>
        <name>ATP</name>
        <dbReference type="ChEBI" id="CHEBI:30616"/>
    </ligand>
</feature>
<dbReference type="PROSITE" id="PS00108">
    <property type="entry name" value="PROTEIN_KINASE_ST"/>
    <property type="match status" value="1"/>
</dbReference>
<keyword evidence="9 12" id="KW-0009">Actin-binding</keyword>
<feature type="binding site" evidence="12">
    <location>
        <begin position="400"/>
        <end position="407"/>
    </location>
    <ligand>
        <name>ATP</name>
        <dbReference type="ChEBI" id="CHEBI:30616"/>
    </ligand>
</feature>
<evidence type="ECO:0000256" key="11">
    <source>
        <dbReference type="ARBA" id="ARBA00023273"/>
    </source>
</evidence>
<dbReference type="Gene3D" id="1.10.510.10">
    <property type="entry name" value="Transferase(Phosphotransferase) domain 1"/>
    <property type="match status" value="1"/>
</dbReference>
<gene>
    <name evidence="16" type="ORF">V9T40_011785</name>
</gene>
<dbReference type="PROSITE" id="PS00107">
    <property type="entry name" value="PROTEIN_KINASE_ATP"/>
    <property type="match status" value="1"/>
</dbReference>
<dbReference type="PROSITE" id="PS51456">
    <property type="entry name" value="MYOSIN_MOTOR"/>
    <property type="match status" value="1"/>
</dbReference>
<dbReference type="Pfam" id="PF00069">
    <property type="entry name" value="Pkinase"/>
    <property type="match status" value="1"/>
</dbReference>
<dbReference type="InterPro" id="IPR008271">
    <property type="entry name" value="Ser/Thr_kinase_AS"/>
</dbReference>
<dbReference type="GO" id="GO:0030832">
    <property type="term" value="P:regulation of actin filament length"/>
    <property type="evidence" value="ECO:0007669"/>
    <property type="project" value="TreeGrafter"/>
</dbReference>
<dbReference type="InterPro" id="IPR011009">
    <property type="entry name" value="Kinase-like_dom_sf"/>
</dbReference>
<evidence type="ECO:0000256" key="10">
    <source>
        <dbReference type="ARBA" id="ARBA00023212"/>
    </source>
</evidence>
<keyword evidence="17" id="KW-1185">Reference proteome</keyword>
<dbReference type="InterPro" id="IPR036961">
    <property type="entry name" value="Kinesin_motor_dom_sf"/>
</dbReference>
<evidence type="ECO:0000256" key="13">
    <source>
        <dbReference type="PROSITE-ProRule" id="PRU10141"/>
    </source>
</evidence>
<dbReference type="GO" id="GO:0000146">
    <property type="term" value="F:microfilament motor activity"/>
    <property type="evidence" value="ECO:0007669"/>
    <property type="project" value="TreeGrafter"/>
</dbReference>
<keyword evidence="4" id="KW-0677">Repeat</keyword>
<dbReference type="AlphaFoldDB" id="A0AAN9T7G9"/>
<evidence type="ECO:0000256" key="8">
    <source>
        <dbReference type="ARBA" id="ARBA00023175"/>
    </source>
</evidence>
<protein>
    <recommendedName>
        <fullName evidence="18">Neither inactivation nor afterpotential protein C</fullName>
    </recommendedName>
</protein>
<dbReference type="PANTHER" id="PTHR46256:SF2">
    <property type="entry name" value="NEITHER INACTIVATION NOR AFTERPOTENTIAL PROTEIN C"/>
    <property type="match status" value="1"/>
</dbReference>
<evidence type="ECO:0000256" key="3">
    <source>
        <dbReference type="ARBA" id="ARBA00022490"/>
    </source>
</evidence>
<dbReference type="SMART" id="SM00220">
    <property type="entry name" value="S_TKc"/>
    <property type="match status" value="1"/>
</dbReference>
<dbReference type="GO" id="GO:0005524">
    <property type="term" value="F:ATP binding"/>
    <property type="evidence" value="ECO:0007669"/>
    <property type="project" value="UniProtKB-UniRule"/>
</dbReference>
<dbReference type="InterPro" id="IPR000719">
    <property type="entry name" value="Prot_kinase_dom"/>
</dbReference>
<evidence type="ECO:0000256" key="12">
    <source>
        <dbReference type="PROSITE-ProRule" id="PRU00782"/>
    </source>
</evidence>
<comment type="subcellular location">
    <subcellularLocation>
        <location evidence="2">Cell projection</location>
    </subcellularLocation>
    <subcellularLocation>
        <location evidence="1">Cytoplasm</location>
        <location evidence="1">Cytoskeleton</location>
    </subcellularLocation>
</comment>
<keyword evidence="6 12" id="KW-0067">ATP-binding</keyword>
<evidence type="ECO:0008006" key="18">
    <source>
        <dbReference type="Google" id="ProtNLM"/>
    </source>
</evidence>
<evidence type="ECO:0000259" key="15">
    <source>
        <dbReference type="PROSITE" id="PS51456"/>
    </source>
</evidence>
<dbReference type="GO" id="GO:0004674">
    <property type="term" value="F:protein serine/threonine kinase activity"/>
    <property type="evidence" value="ECO:0007669"/>
    <property type="project" value="TreeGrafter"/>
</dbReference>
<evidence type="ECO:0000256" key="5">
    <source>
        <dbReference type="ARBA" id="ARBA00022741"/>
    </source>
</evidence>
<keyword evidence="11" id="KW-0966">Cell projection</keyword>
<evidence type="ECO:0000313" key="17">
    <source>
        <dbReference type="Proteomes" id="UP001367676"/>
    </source>
</evidence>
<accession>A0AAN9T7G9</accession>
<dbReference type="PROSITE" id="PS50096">
    <property type="entry name" value="IQ"/>
    <property type="match status" value="1"/>
</dbReference>
<dbReference type="Gene3D" id="1.20.58.530">
    <property type="match status" value="1"/>
</dbReference>
<dbReference type="GO" id="GO:0042995">
    <property type="term" value="C:cell projection"/>
    <property type="evidence" value="ECO:0007669"/>
    <property type="project" value="UniProtKB-SubCell"/>
</dbReference>
<name>A0AAN9T7G9_9HEMI</name>
<dbReference type="PRINTS" id="PR00193">
    <property type="entry name" value="MYOSINHEAVY"/>
</dbReference>
<proteinExistence type="inferred from homology"/>
<feature type="domain" description="Protein kinase" evidence="14">
    <location>
        <begin position="24"/>
        <end position="289"/>
    </location>
</feature>
<keyword evidence="7 12" id="KW-0518">Myosin</keyword>
<evidence type="ECO:0000256" key="2">
    <source>
        <dbReference type="ARBA" id="ARBA00004316"/>
    </source>
</evidence>
<comment type="caution">
    <text evidence="12">Lacks conserved residue(s) required for the propagation of feature annotation.</text>
</comment>